<evidence type="ECO:0000256" key="1">
    <source>
        <dbReference type="ARBA" id="ARBA00022741"/>
    </source>
</evidence>
<keyword evidence="3 5" id="KW-0347">Helicase</keyword>
<dbReference type="OrthoDB" id="3156807at2759"/>
<protein>
    <submittedName>
        <fullName evidence="8">Lupus brain antigen</fullName>
    </submittedName>
</protein>
<gene>
    <name evidence="8" type="primary">Contig16168.g17236</name>
    <name evidence="8" type="ORF">STYLEM_1505</name>
</gene>
<dbReference type="SUPFAM" id="SSF52540">
    <property type="entry name" value="P-loop containing nucleoside triphosphate hydrolases"/>
    <property type="match status" value="1"/>
</dbReference>
<dbReference type="EMBL" id="CCKQ01001436">
    <property type="protein sequence ID" value="CDW72543.1"/>
    <property type="molecule type" value="Genomic_DNA"/>
</dbReference>
<proteinExistence type="predicted"/>
<dbReference type="PANTHER" id="PTHR21529">
    <property type="entry name" value="MAMMARY TURMOR VIRUS RECEPTOR HOMOLOG 1, 2 MTVR1, 2"/>
    <property type="match status" value="1"/>
</dbReference>
<dbReference type="InParanoid" id="A0A077ZRJ9"/>
<keyword evidence="1 5" id="KW-0547">Nucleotide-binding</keyword>
<feature type="binding site" evidence="5">
    <location>
        <begin position="412"/>
        <end position="419"/>
    </location>
    <ligand>
        <name>ATP</name>
        <dbReference type="ChEBI" id="CHEBI:30616"/>
    </ligand>
</feature>
<dbReference type="InterPro" id="IPR039904">
    <property type="entry name" value="TRANK1"/>
</dbReference>
<dbReference type="GO" id="GO:0004386">
    <property type="term" value="F:helicase activity"/>
    <property type="evidence" value="ECO:0007669"/>
    <property type="project" value="UniProtKB-UniRule"/>
</dbReference>
<feature type="compositionally biased region" description="Basic and acidic residues" evidence="6">
    <location>
        <begin position="1514"/>
        <end position="1529"/>
    </location>
</feature>
<feature type="region of interest" description="Disordered" evidence="6">
    <location>
        <begin position="1508"/>
        <end position="1571"/>
    </location>
</feature>
<dbReference type="GO" id="GO:0016787">
    <property type="term" value="F:hydrolase activity"/>
    <property type="evidence" value="ECO:0007669"/>
    <property type="project" value="UniProtKB-UniRule"/>
</dbReference>
<feature type="compositionally biased region" description="Basic and acidic residues" evidence="6">
    <location>
        <begin position="1471"/>
        <end position="1482"/>
    </location>
</feature>
<dbReference type="GO" id="GO:0005524">
    <property type="term" value="F:ATP binding"/>
    <property type="evidence" value="ECO:0007669"/>
    <property type="project" value="UniProtKB-UniRule"/>
</dbReference>
<feature type="compositionally biased region" description="Basic and acidic residues" evidence="6">
    <location>
        <begin position="1552"/>
        <end position="1563"/>
    </location>
</feature>
<accession>A0A077ZRJ9</accession>
<sequence>MNLTRYEEIQFTDNLHLAYKMYAKSETVDAQEQTKYLKSRVQLYMDRNNYLRKQFYNQSNVPVDQQAFLENIQQAIGTYFESHNACKALDFDGGNYMKETRTLDFTEEKLLDLLQKSKDDIHQAIKLIGHKAYTEVNFFGDIKSEWDIRLHSQFIAEIKLFSDLDIEVLLFYISLMARGILFLHKYIGKNPKHQNWGIDPSIAYCVIFCEALDEERCIISTINPERIPVCFTEKECVQEFKYRQYILINQISTIEYIRNNRKSYHDTHKVDIRGDNDKFECFNYQNVNFRRDAPVNELQIAVQFKHLFKGDIISYYIRPLKIFRWMLKEPPTHNFLFDKNKRRWYFVNAQQVEIQSKATQVQVQAKVMDELDNKKTTKKLVQILDLMPTLDIKLSKLQKNIVSSNQNLLCLGRSGTGKTTTSVLRLFAQEVLFCVLKKHHEKQIKKKDQEEKRKLAIEQDPSIEAEYKRQDEEKIKQKEPMLDSKDLENDTGIKMVFITASPVLTTEVKRFYGSIKLKLINHLKKREEARAQALLNKEGFQDITEDEALEIIEDSIDEHQKETGKKGPEDHELQEMLQFINKEERDLVDDLSLETHMNIPNSFDNLTSRHFPLFVTVKKLIYMLDACLNYSFFSRDNNNNIIGLDSNLGWHNESKGVLMINHYYKENIDYDEQLAKFGKEILEMDKDAEIDNNFEDQGDNRNFMMINESNQPQSRYVGSLHNRYTEKQYLLERQQLSFEVDYDTFEQKFWPKIITRKNLKKFSPTLVWTEIYSVIKGGMQSGLYYMGYLPRDVYIKEEASEFLYLDEKKAIYYIFLEYEKWKAEQRAYDFMDIVNHIQKRLWYGETVRRMKMDYLMVDEVQDLTPKTLQILLKLTAHNVFFAGDTAQTIAKGVGARFLDLRHIFSSLNVEVPKIVQLATNYRSHGKILDLANSVVSLIELFFPKTIDKLVKEESDKDGMKPLVIMPLDGRQMRNLFAGTSMTSDKDSVLAAPQFGCNQVLIVRDQAAKDLIPDLFKNMLVLSVYEAKGLEFDDVILYNFFHLGDIAKSEWKLLNDIVYQNVKRVKYDAEILDFDCLDVEKFEEIMKKIKQNERNEKDQEYEDDLQLSVSRHRDEVYRKFSMLCIELKFLYVAITRPKRRLIIYDDVADGRKPIQNYWEKLGTIEVVTKDMVAQPETLPENVKDIFLTGALIKERSTQDEWRIQGIKLFKKKYYDAARKCFQNSNDDDLVKRCLAYQEAEIGQTKLAEAENKSWRAKVIKHLAKFDKRRLQKEAKRERIIAKRHFLTAGALFESIDMLKHAASCYFTGRGFNKAGEIFEKLEKYGQAAECYLQVDELKRAARLFERANLITKSIECYESCGEWEQLLHCLHRNKEFFKLEERQSLINKYVPVALNSLYKLYSQEDDDNQLDEENKGKMQEMKIKLKYQKKVDVIAEEDEDDDDAETLDEAEIQEELASKQEDEPKENEEAKEEQIQQEEKDGENNDDEIDLIEDDDAMMPDILDEVFNLKRQKSSMKEEEESKKKREALNKTEQSFEIIDDDEAKNIDEEEEKQQQEGEKEEGKNFNTDDFEHLSQYDPEDEFLRSSKSVSIIESILSRKSISQTSDFSLINGKKVGSVISLGSMASKNTIALIENNRDIYAEDVITQKIIYYVSLFSDEVSSYLTNIRSKKMLHSNPDKQAEKDSKAQEEDFMIDLDEVDQEFVNLILDVLEYYELFRLCLMICNRYHMSERLGRYIISVCSKYSNLHNHRFNLQLLKNSQFNQTWREKQRFASILAHEAIHNVFTLIEPKFLQLKDIDERLSKDNSFGNETYRMMMDLGFWKKIVYTHNAYLGFQICHKFYDRANFEILREAIDLNDQKHQRIKGNIERWNVQLVYAEYQLDFFNTLNLIQIQPEERQVDECFKRNLEQNNPVISSLINLHKWLFVNPKTLEDILSHQKNTKIEAQEKIAAKIQNELDARMEKVYNVLEQYVFKEENNSSFEKYFMAFQLALIPGTQNYSRVLKDIKYYFDGQGVKTLMNIYSQAIDVLNLEKTKADQKVIMEALNQTFLLSSIDDEEAEADESIFKLYKHNYVMMSTQSILAKDILQLQQCMDGIHINEFISQKLVELRPKYFMINNFRGAFIKQYKDFLNQFNQKHAFTFDKNETAFILDMDAKFLMVPKNWTVKLMVIKLLNLCLSLANELKSITNSVEKVESAQDDVINSKIDDFVVEIRQFSKVNYQSLISTKIHNTYASGIENNQKALYRQLSFKEDFKNLLETYWQKTQLGLIKFNSLGQQTQTSSSKSFYFIQNMFYLYFDQGILSKRTQTIVGKSQILDQGFKLFNNIETSQQLNSKQEEKRNSIMRGNLQLLLQALVYFILADSYEILVELIKKEIKSLTKYQHQLAKDTIWLLKKFLIAVDIHVFMKYRSWSNAADSIFTFLQTFQDYLEIEEVVQLIENAFYLVLIGKYSKVYIPDYAIKYLDITYSHLQNYQEYQLANYYQAKEDNEDFVLDLEERTPIKKIAENGIVEKIDQDNLFNQSLQWVNKMINILNKDERSATFKIEYIRLFNILMSAAMNDPKKTTKTIDQLTKGFDELTNSTFDDYFNHYGLLEFDYLNAKGLNDLQKQFKDCEEEYKHQFFAGSMEGGHFLAHVDVSKAQTAENQKTLNSSLNKSIYVEAKTMAAHHYLSYKIKKVLKNKKQEYYLQRLVKQNTFEDRVYSKEIGLQSLLYITQLPGQAVINLMKLLTRKQMMLRQMIISKYVTNSLDIHYVLAKAQELQTQQDNFYAYVTNFLKDKGSILTEFEDLQHDGDNEFEQKISETRKYYQEFENEILTWMNLKSEPNLIEVERKSTKYKLKWEGLKLFEKQERLLAIVRKKQQLLQSQM</sequence>
<dbReference type="Gene3D" id="1.10.10.160">
    <property type="match status" value="1"/>
</dbReference>
<evidence type="ECO:0000256" key="6">
    <source>
        <dbReference type="SAM" id="MobiDB-lite"/>
    </source>
</evidence>
<evidence type="ECO:0000256" key="2">
    <source>
        <dbReference type="ARBA" id="ARBA00022801"/>
    </source>
</evidence>
<name>A0A077ZRJ9_STYLE</name>
<keyword evidence="4 5" id="KW-0067">ATP-binding</keyword>
<dbReference type="Proteomes" id="UP000039865">
    <property type="component" value="Unassembled WGS sequence"/>
</dbReference>
<dbReference type="InterPro" id="IPR013986">
    <property type="entry name" value="DExx_box_DNA_helicase_dom_sf"/>
</dbReference>
<dbReference type="Gene3D" id="3.40.50.300">
    <property type="entry name" value="P-loop containing nucleotide triphosphate hydrolases"/>
    <property type="match status" value="2"/>
</dbReference>
<reference evidence="8 9" key="1">
    <citation type="submission" date="2014-06" db="EMBL/GenBank/DDBJ databases">
        <authorList>
            <person name="Swart Estienne"/>
        </authorList>
    </citation>
    <scope>NUCLEOTIDE SEQUENCE [LARGE SCALE GENOMIC DNA]</scope>
    <source>
        <strain evidence="8 9">130c</strain>
    </source>
</reference>
<evidence type="ECO:0000256" key="4">
    <source>
        <dbReference type="ARBA" id="ARBA00022840"/>
    </source>
</evidence>
<evidence type="ECO:0000259" key="7">
    <source>
        <dbReference type="PROSITE" id="PS51198"/>
    </source>
</evidence>
<evidence type="ECO:0000313" key="9">
    <source>
        <dbReference type="Proteomes" id="UP000039865"/>
    </source>
</evidence>
<keyword evidence="9" id="KW-1185">Reference proteome</keyword>
<keyword evidence="2 5" id="KW-0378">Hydrolase</keyword>
<evidence type="ECO:0000256" key="3">
    <source>
        <dbReference type="ARBA" id="ARBA00022806"/>
    </source>
</evidence>
<evidence type="ECO:0000313" key="8">
    <source>
        <dbReference type="EMBL" id="CDW72543.1"/>
    </source>
</evidence>
<dbReference type="PANTHER" id="PTHR21529:SF4">
    <property type="entry name" value="TPR AND ANKYRIN REPEAT-CONTAINING PROTEIN 1"/>
    <property type="match status" value="1"/>
</dbReference>
<dbReference type="InterPro" id="IPR014016">
    <property type="entry name" value="UvrD-like_ATP-bd"/>
</dbReference>
<organism evidence="8 9">
    <name type="scientific">Stylonychia lemnae</name>
    <name type="common">Ciliate</name>
    <dbReference type="NCBI Taxonomy" id="5949"/>
    <lineage>
        <taxon>Eukaryota</taxon>
        <taxon>Sar</taxon>
        <taxon>Alveolata</taxon>
        <taxon>Ciliophora</taxon>
        <taxon>Intramacronucleata</taxon>
        <taxon>Spirotrichea</taxon>
        <taxon>Stichotrichia</taxon>
        <taxon>Sporadotrichida</taxon>
        <taxon>Oxytrichidae</taxon>
        <taxon>Stylonychinae</taxon>
        <taxon>Stylonychia</taxon>
    </lineage>
</organism>
<feature type="domain" description="UvrD-like helicase ATP-binding" evidence="7">
    <location>
        <begin position="391"/>
        <end position="924"/>
    </location>
</feature>
<dbReference type="InterPro" id="IPR027417">
    <property type="entry name" value="P-loop_NTPase"/>
</dbReference>
<feature type="compositionally biased region" description="Acidic residues" evidence="6">
    <location>
        <begin position="1537"/>
        <end position="1551"/>
    </location>
</feature>
<dbReference type="PROSITE" id="PS51198">
    <property type="entry name" value="UVRD_HELICASE_ATP_BIND"/>
    <property type="match status" value="1"/>
</dbReference>
<evidence type="ECO:0000256" key="5">
    <source>
        <dbReference type="PROSITE-ProRule" id="PRU00560"/>
    </source>
</evidence>
<feature type="region of interest" description="Disordered" evidence="6">
    <location>
        <begin position="1454"/>
        <end position="1487"/>
    </location>
</feature>